<proteinExistence type="predicted"/>
<reference evidence="1" key="1">
    <citation type="submission" date="2018-05" db="EMBL/GenBank/DDBJ databases">
        <authorList>
            <person name="Lanie J.A."/>
            <person name="Ng W.-L."/>
            <person name="Kazmierczak K.M."/>
            <person name="Andrzejewski T.M."/>
            <person name="Davidsen T.M."/>
            <person name="Wayne K.J."/>
            <person name="Tettelin H."/>
            <person name="Glass J.I."/>
            <person name="Rusch D."/>
            <person name="Podicherti R."/>
            <person name="Tsui H.-C.T."/>
            <person name="Winkler M.E."/>
        </authorList>
    </citation>
    <scope>NUCLEOTIDE SEQUENCE</scope>
</reference>
<accession>A0A382EY23</accession>
<name>A0A382EY23_9ZZZZ</name>
<evidence type="ECO:0008006" key="2">
    <source>
        <dbReference type="Google" id="ProtNLM"/>
    </source>
</evidence>
<feature type="non-terminal residue" evidence="1">
    <location>
        <position position="1"/>
    </location>
</feature>
<sequence>VLESAVRDAFSILPLILLIILSSLGCKSEREVSGGDKPSVPNQVLKQVKTAQEPVSRGEMSYAVPEGWVRQKPSSPMRHDQFLLPGAGDKPSAELAVFSGIGGSVEANLDRWYKQFKQPDGQETKDLIERKKIQVTDLTVTVVSLTGTFMKSRAPMMMGAPVDELGGYALLAAIAETKQGLWFFKATGPKDTINRWQKSFDEFVQSFRVN</sequence>
<protein>
    <recommendedName>
        <fullName evidence="2">PsbP C-terminal domain-containing protein</fullName>
    </recommendedName>
</protein>
<dbReference type="EMBL" id="UINC01046632">
    <property type="protein sequence ID" value="SVB54903.1"/>
    <property type="molecule type" value="Genomic_DNA"/>
</dbReference>
<organism evidence="1">
    <name type="scientific">marine metagenome</name>
    <dbReference type="NCBI Taxonomy" id="408172"/>
    <lineage>
        <taxon>unclassified sequences</taxon>
        <taxon>metagenomes</taxon>
        <taxon>ecological metagenomes</taxon>
    </lineage>
</organism>
<gene>
    <name evidence="1" type="ORF">METZ01_LOCUS207757</name>
</gene>
<evidence type="ECO:0000313" key="1">
    <source>
        <dbReference type="EMBL" id="SVB54903.1"/>
    </source>
</evidence>
<dbReference type="AlphaFoldDB" id="A0A382EY23"/>